<protein>
    <submittedName>
        <fullName evidence="4">Threonine-tRNA ligase</fullName>
    </submittedName>
</protein>
<evidence type="ECO:0000259" key="3">
    <source>
        <dbReference type="Pfam" id="PF03129"/>
    </source>
</evidence>
<dbReference type="Pfam" id="PF03129">
    <property type="entry name" value="HGTP_anticodon"/>
    <property type="match status" value="1"/>
</dbReference>
<evidence type="ECO:0000313" key="5">
    <source>
        <dbReference type="Proteomes" id="UP000034525"/>
    </source>
</evidence>
<sequence>MDDRSERLQAKIRDAQLEKAAYMLIVGDKEEKEESVSKRGRSGKDYGPQPLEKFVEDIKKEIEEKIIS</sequence>
<feature type="domain" description="Anticodon-binding" evidence="3">
    <location>
        <begin position="1"/>
        <end position="60"/>
    </location>
</feature>
<name>A0A837ID92_9BACT</name>
<proteinExistence type="predicted"/>
<organism evidence="4 5">
    <name type="scientific">Candidatus Woesebacteria bacterium GW2011_GWA1_44_23</name>
    <dbReference type="NCBI Taxonomy" id="1618558"/>
    <lineage>
        <taxon>Bacteria</taxon>
        <taxon>Candidatus Woeseibacteriota</taxon>
    </lineage>
</organism>
<evidence type="ECO:0000256" key="2">
    <source>
        <dbReference type="SAM" id="MobiDB-lite"/>
    </source>
</evidence>
<dbReference type="AlphaFoldDB" id="A0A837ID92"/>
<gene>
    <name evidence="4" type="ORF">UW47_C0008G0045</name>
</gene>
<keyword evidence="1" id="KW-0030">Aminoacyl-tRNA synthetase</keyword>
<comment type="caution">
    <text evidence="4">The sequence shown here is derived from an EMBL/GenBank/DDBJ whole genome shotgun (WGS) entry which is preliminary data.</text>
</comment>
<reference evidence="4 5" key="1">
    <citation type="journal article" date="2015" name="Nature">
        <title>rRNA introns, odd ribosomes, and small enigmatic genomes across a large radiation of phyla.</title>
        <authorList>
            <person name="Brown C.T."/>
            <person name="Hug L.A."/>
            <person name="Thomas B.C."/>
            <person name="Sharon I."/>
            <person name="Castelle C.J."/>
            <person name="Singh A."/>
            <person name="Wilkins M.J."/>
            <person name="Williams K.H."/>
            <person name="Banfield J.F."/>
        </authorList>
    </citation>
    <scope>NUCLEOTIDE SEQUENCE [LARGE SCALE GENOMIC DNA]</scope>
</reference>
<dbReference type="InterPro" id="IPR036621">
    <property type="entry name" value="Anticodon-bd_dom_sf"/>
</dbReference>
<dbReference type="InterPro" id="IPR004154">
    <property type="entry name" value="Anticodon-bd"/>
</dbReference>
<dbReference type="SUPFAM" id="SSF52954">
    <property type="entry name" value="Class II aaRS ABD-related"/>
    <property type="match status" value="1"/>
</dbReference>
<dbReference type="EMBL" id="LCIL01000008">
    <property type="protein sequence ID" value="KKT54246.1"/>
    <property type="molecule type" value="Genomic_DNA"/>
</dbReference>
<keyword evidence="4" id="KW-0436">Ligase</keyword>
<dbReference type="Proteomes" id="UP000034525">
    <property type="component" value="Unassembled WGS sequence"/>
</dbReference>
<evidence type="ECO:0000256" key="1">
    <source>
        <dbReference type="ARBA" id="ARBA00023146"/>
    </source>
</evidence>
<accession>A0A837ID92</accession>
<evidence type="ECO:0000313" key="4">
    <source>
        <dbReference type="EMBL" id="KKT54246.1"/>
    </source>
</evidence>
<dbReference type="Gene3D" id="3.40.50.800">
    <property type="entry name" value="Anticodon-binding domain"/>
    <property type="match status" value="1"/>
</dbReference>
<dbReference type="GO" id="GO:0004812">
    <property type="term" value="F:aminoacyl-tRNA ligase activity"/>
    <property type="evidence" value="ECO:0007669"/>
    <property type="project" value="UniProtKB-KW"/>
</dbReference>
<dbReference type="GO" id="GO:0006418">
    <property type="term" value="P:tRNA aminoacylation for protein translation"/>
    <property type="evidence" value="ECO:0007669"/>
    <property type="project" value="UniProtKB-ARBA"/>
</dbReference>
<feature type="region of interest" description="Disordered" evidence="2">
    <location>
        <begin position="29"/>
        <end position="50"/>
    </location>
</feature>